<evidence type="ECO:0000259" key="4">
    <source>
        <dbReference type="Pfam" id="PF05118"/>
    </source>
</evidence>
<keyword evidence="6" id="KW-1185">Reference proteome</keyword>
<gene>
    <name evidence="5" type="ORF">WG900_10090</name>
</gene>
<reference evidence="5 6" key="1">
    <citation type="submission" date="2024-03" db="EMBL/GenBank/DDBJ databases">
        <authorList>
            <person name="Jo J.-H."/>
        </authorList>
    </citation>
    <scope>NUCLEOTIDE SEQUENCE [LARGE SCALE GENOMIC DNA]</scope>
    <source>
        <strain evidence="5 6">AS3R-12</strain>
    </source>
</reference>
<sequence length="377" mass="41456">MAGPSDAHKAIAEGLAALQARDSQRAAELLRSASGALPEIEFPWMALGNVELALGNLDAAEAAVDRQLKLETRDVGPLLVKGHLRERQGDPRGASSFYQAASNQVATGSPVPPPLAGLMAHGRQFIESSKGDYGAHLREVVGDALSPTMREAIDLLTGQSRLYLQEPSVFYYPGLPQKWFYDATDFPWLEPMLALAPAMREELEAREGAGFEPYVKQQANRPAPNNPLLGRMDWSAHYFWQDGSVVEDHARACPRSMEALGHAPLPQVPGRAPNALWSRLLPGAHITPHHGMLNTRLICHIPVRTAPGCSLRVGNERREWIDGQVLVFDDSVEHEAINAGDETRVILLFEIWRPEIPEEDRAAIARIFQAIDTFGIN</sequence>
<proteinExistence type="inferred from homology"/>
<dbReference type="RefSeq" id="WP_339966800.1">
    <property type="nucleotide sequence ID" value="NZ_JBBHJY010000004.1"/>
</dbReference>
<evidence type="ECO:0000256" key="2">
    <source>
        <dbReference type="ARBA" id="ARBA00022964"/>
    </source>
</evidence>
<accession>A0ABU8S8Q1</accession>
<dbReference type="EMBL" id="JBBHJY010000004">
    <property type="protein sequence ID" value="MEJ6010267.1"/>
    <property type="molecule type" value="Genomic_DNA"/>
</dbReference>
<dbReference type="InterPro" id="IPR007803">
    <property type="entry name" value="Asp/Arg/Pro-Hydrxlase"/>
</dbReference>
<evidence type="ECO:0000256" key="3">
    <source>
        <dbReference type="ARBA" id="ARBA00023002"/>
    </source>
</evidence>
<dbReference type="SUPFAM" id="SSF51197">
    <property type="entry name" value="Clavaminate synthase-like"/>
    <property type="match status" value="1"/>
</dbReference>
<evidence type="ECO:0000313" key="6">
    <source>
        <dbReference type="Proteomes" id="UP001379235"/>
    </source>
</evidence>
<keyword evidence="2" id="KW-0223">Dioxygenase</keyword>
<dbReference type="InterPro" id="IPR011990">
    <property type="entry name" value="TPR-like_helical_dom_sf"/>
</dbReference>
<protein>
    <submittedName>
        <fullName evidence="5">Aspartyl/asparaginyl beta-hydroxylase domain-containing protein</fullName>
    </submittedName>
</protein>
<dbReference type="Gene3D" id="2.60.120.330">
    <property type="entry name" value="B-lactam Antibiotic, Isopenicillin N Synthase, Chain"/>
    <property type="match status" value="1"/>
</dbReference>
<keyword evidence="3" id="KW-0560">Oxidoreductase</keyword>
<dbReference type="InterPro" id="IPR051821">
    <property type="entry name" value="Asp/Asn_beta-hydroxylase"/>
</dbReference>
<name>A0ABU8S8Q1_9SPHN</name>
<dbReference type="PANTHER" id="PTHR46332:SF5">
    <property type="entry name" value="ASPARTATE BETA-HYDROXYLASE DOMAIN CONTAINING 2"/>
    <property type="match status" value="1"/>
</dbReference>
<comment type="caution">
    <text evidence="5">The sequence shown here is derived from an EMBL/GenBank/DDBJ whole genome shotgun (WGS) entry which is preliminary data.</text>
</comment>
<dbReference type="Proteomes" id="UP001379235">
    <property type="component" value="Unassembled WGS sequence"/>
</dbReference>
<organism evidence="5 6">
    <name type="scientific">Novosphingobium aquae</name>
    <dbReference type="NCBI Taxonomy" id="3133435"/>
    <lineage>
        <taxon>Bacteria</taxon>
        <taxon>Pseudomonadati</taxon>
        <taxon>Pseudomonadota</taxon>
        <taxon>Alphaproteobacteria</taxon>
        <taxon>Sphingomonadales</taxon>
        <taxon>Sphingomonadaceae</taxon>
        <taxon>Novosphingobium</taxon>
    </lineage>
</organism>
<dbReference type="PANTHER" id="PTHR46332">
    <property type="entry name" value="ASPARTATE BETA-HYDROXYLASE DOMAIN-CONTAINING PROTEIN 2"/>
    <property type="match status" value="1"/>
</dbReference>
<feature type="domain" description="Aspartyl/asparaginy/proline hydroxylase" evidence="4">
    <location>
        <begin position="225"/>
        <end position="354"/>
    </location>
</feature>
<comment type="similarity">
    <text evidence="1">Belongs to the aspartyl/asparaginyl beta-hydroxylase family.</text>
</comment>
<dbReference type="SUPFAM" id="SSF48452">
    <property type="entry name" value="TPR-like"/>
    <property type="match status" value="1"/>
</dbReference>
<evidence type="ECO:0000313" key="5">
    <source>
        <dbReference type="EMBL" id="MEJ6010267.1"/>
    </source>
</evidence>
<dbReference type="Pfam" id="PF05118">
    <property type="entry name" value="Asp_Arg_Hydrox"/>
    <property type="match status" value="1"/>
</dbReference>
<dbReference type="Gene3D" id="1.25.40.10">
    <property type="entry name" value="Tetratricopeptide repeat domain"/>
    <property type="match status" value="1"/>
</dbReference>
<evidence type="ECO:0000256" key="1">
    <source>
        <dbReference type="ARBA" id="ARBA00007730"/>
    </source>
</evidence>
<dbReference type="InterPro" id="IPR027443">
    <property type="entry name" value="IPNS-like_sf"/>
</dbReference>